<evidence type="ECO:0000259" key="5">
    <source>
        <dbReference type="SMART" id="SM00226"/>
    </source>
</evidence>
<comment type="caution">
    <text evidence="6">The sequence shown here is derived from an EMBL/GenBank/DDBJ whole genome shotgun (WGS) entry which is preliminary data.</text>
</comment>
<evidence type="ECO:0000256" key="4">
    <source>
        <dbReference type="PIRSR" id="PIRSR617867-1"/>
    </source>
</evidence>
<keyword evidence="7" id="KW-1185">Reference proteome</keyword>
<proteinExistence type="inferred from homology"/>
<keyword evidence="3" id="KW-0904">Protein phosphatase</keyword>
<evidence type="ECO:0000256" key="2">
    <source>
        <dbReference type="ARBA" id="ARBA00022801"/>
    </source>
</evidence>
<dbReference type="InterPro" id="IPR017867">
    <property type="entry name" value="Tyr_phospatase_low_mol_wt"/>
</dbReference>
<sequence>MADFTILTVCTGNICRSPLAHLLLRDGLADLGVTVHSAGVGALVDRGMPDQSLAIARSLGIVDAEAHRARQITADMVREADLILPMAREHRAAIVELVPRASAKTFTMREFGRIASHITDDALAQAVQDGATPADRMRLAVEEIGFSRGEVPPPASLEDDNIVDPYRQSDDVYAQSTAQLTPAVQQAVSLLRKAAGGL</sequence>
<dbReference type="PRINTS" id="PR00719">
    <property type="entry name" value="LMWPTPASE"/>
</dbReference>
<comment type="similarity">
    <text evidence="1">Belongs to the low molecular weight phosphotyrosine protein phosphatase family.</text>
</comment>
<dbReference type="AlphaFoldDB" id="A0A939QRY0"/>
<dbReference type="PANTHER" id="PTHR11717">
    <property type="entry name" value="LOW MOLECULAR WEIGHT PROTEIN TYROSINE PHOSPHATASE"/>
    <property type="match status" value="1"/>
</dbReference>
<dbReference type="SMART" id="SM00226">
    <property type="entry name" value="LMWPc"/>
    <property type="match status" value="1"/>
</dbReference>
<organism evidence="6 7">
    <name type="scientific">Microbacterium stercoris</name>
    <dbReference type="NCBI Taxonomy" id="2820289"/>
    <lineage>
        <taxon>Bacteria</taxon>
        <taxon>Bacillati</taxon>
        <taxon>Actinomycetota</taxon>
        <taxon>Actinomycetes</taxon>
        <taxon>Micrococcales</taxon>
        <taxon>Microbacteriaceae</taxon>
        <taxon>Microbacterium</taxon>
    </lineage>
</organism>
<evidence type="ECO:0000313" key="7">
    <source>
        <dbReference type="Proteomes" id="UP000680132"/>
    </source>
</evidence>
<feature type="active site" description="Nucleophile" evidence="4">
    <location>
        <position position="10"/>
    </location>
</feature>
<name>A0A939QRY0_9MICO</name>
<dbReference type="InterPro" id="IPR050438">
    <property type="entry name" value="LMW_PTPase"/>
</dbReference>
<dbReference type="EMBL" id="JAGFOA010000003">
    <property type="protein sequence ID" value="MBO3663521.1"/>
    <property type="molecule type" value="Genomic_DNA"/>
</dbReference>
<gene>
    <name evidence="6" type="ORF">J5V96_08340</name>
</gene>
<accession>A0A939QRY0</accession>
<dbReference type="RefSeq" id="WP_208502701.1">
    <property type="nucleotide sequence ID" value="NZ_JAGFOA010000003.1"/>
</dbReference>
<dbReference type="InterPro" id="IPR036196">
    <property type="entry name" value="Ptyr_pPase_sf"/>
</dbReference>
<keyword evidence="2" id="KW-0378">Hydrolase</keyword>
<dbReference type="InterPro" id="IPR023485">
    <property type="entry name" value="Ptyr_pPase"/>
</dbReference>
<dbReference type="Pfam" id="PF01451">
    <property type="entry name" value="LMWPc"/>
    <property type="match status" value="1"/>
</dbReference>
<evidence type="ECO:0000313" key="6">
    <source>
        <dbReference type="EMBL" id="MBO3663521.1"/>
    </source>
</evidence>
<protein>
    <submittedName>
        <fullName evidence="6">Low molecular weight phosphatase family protein</fullName>
    </submittedName>
</protein>
<dbReference type="Proteomes" id="UP000680132">
    <property type="component" value="Unassembled WGS sequence"/>
</dbReference>
<dbReference type="SUPFAM" id="SSF52788">
    <property type="entry name" value="Phosphotyrosine protein phosphatases I"/>
    <property type="match status" value="1"/>
</dbReference>
<feature type="active site" evidence="4">
    <location>
        <position position="16"/>
    </location>
</feature>
<dbReference type="PANTHER" id="PTHR11717:SF31">
    <property type="entry name" value="LOW MOLECULAR WEIGHT PROTEIN-TYROSINE-PHOSPHATASE ETP-RELATED"/>
    <property type="match status" value="1"/>
</dbReference>
<reference evidence="6" key="1">
    <citation type="submission" date="2021-03" db="EMBL/GenBank/DDBJ databases">
        <title>Microbacterium sp. nov., a novel actinobacterium isolated from cow dung.</title>
        <authorList>
            <person name="Zhang L."/>
        </authorList>
    </citation>
    <scope>NUCLEOTIDE SEQUENCE</scope>
    <source>
        <strain evidence="6">NEAU-LLB</strain>
    </source>
</reference>
<evidence type="ECO:0000256" key="1">
    <source>
        <dbReference type="ARBA" id="ARBA00011063"/>
    </source>
</evidence>
<evidence type="ECO:0000256" key="3">
    <source>
        <dbReference type="ARBA" id="ARBA00022912"/>
    </source>
</evidence>
<dbReference type="Gene3D" id="3.40.50.2300">
    <property type="match status" value="1"/>
</dbReference>
<feature type="domain" description="Phosphotyrosine protein phosphatase I" evidence="5">
    <location>
        <begin position="4"/>
        <end position="190"/>
    </location>
</feature>
<dbReference type="GO" id="GO:0004725">
    <property type="term" value="F:protein tyrosine phosphatase activity"/>
    <property type="evidence" value="ECO:0007669"/>
    <property type="project" value="InterPro"/>
</dbReference>